<sequence>MEYESDTHQTFIIAKVNQRYRGLAAIHTTEHFSVEDLIDIRLYLMKTFQNARNHPPLLAELTWASNQPTTFWDTKRDIKAKPEFPYIHTCLYIAVAASHPRSKVTSLPLNVVFDTLERELGIIVVDITDLSRPRCAFLRYGHMKMLDTVEFDISFNP</sequence>
<comment type="caution">
    <text evidence="1">The sequence shown here is derived from an EMBL/GenBank/DDBJ whole genome shotgun (WGS) entry which is preliminary data.</text>
</comment>
<dbReference type="OrthoDB" id="3515175at2759"/>
<dbReference type="EMBL" id="CAJVRM010000427">
    <property type="protein sequence ID" value="CAG8980900.1"/>
    <property type="molecule type" value="Genomic_DNA"/>
</dbReference>
<reference evidence="1" key="1">
    <citation type="submission" date="2021-07" db="EMBL/GenBank/DDBJ databases">
        <authorList>
            <person name="Durling M."/>
        </authorList>
    </citation>
    <scope>NUCLEOTIDE SEQUENCE</scope>
</reference>
<protein>
    <submittedName>
        <fullName evidence="1">Uncharacterized protein</fullName>
    </submittedName>
</protein>
<accession>A0A9N9LTD6</accession>
<evidence type="ECO:0000313" key="2">
    <source>
        <dbReference type="Proteomes" id="UP000701801"/>
    </source>
</evidence>
<gene>
    <name evidence="1" type="ORF">HYALB_00012944</name>
</gene>
<name>A0A9N9LTD6_9HELO</name>
<dbReference type="Proteomes" id="UP000701801">
    <property type="component" value="Unassembled WGS sequence"/>
</dbReference>
<organism evidence="1 2">
    <name type="scientific">Hymenoscyphus albidus</name>
    <dbReference type="NCBI Taxonomy" id="595503"/>
    <lineage>
        <taxon>Eukaryota</taxon>
        <taxon>Fungi</taxon>
        <taxon>Dikarya</taxon>
        <taxon>Ascomycota</taxon>
        <taxon>Pezizomycotina</taxon>
        <taxon>Leotiomycetes</taxon>
        <taxon>Helotiales</taxon>
        <taxon>Helotiaceae</taxon>
        <taxon>Hymenoscyphus</taxon>
    </lineage>
</organism>
<proteinExistence type="predicted"/>
<dbReference type="AlphaFoldDB" id="A0A9N9LTD6"/>
<evidence type="ECO:0000313" key="1">
    <source>
        <dbReference type="EMBL" id="CAG8980900.1"/>
    </source>
</evidence>
<keyword evidence="2" id="KW-1185">Reference proteome</keyword>